<proteinExistence type="predicted"/>
<dbReference type="GeneID" id="37014903"/>
<evidence type="ECO:0000256" key="1">
    <source>
        <dbReference type="SAM" id="MobiDB-lite"/>
    </source>
</evidence>
<name>A0A316U052_9BASI</name>
<sequence length="498" mass="53800">MAGTSSSSSAPLPTSQQIQQSIQQLSYLSTLLDSSASKQVDDPTQAPQSSESRFPGLVEILPHLLAPLTDLTRLQAAASTADRRTSANGSNGKKPNASASLTTNIQPSPSLATYRPLASQVSSILSQLMTGVRDETGEGVREAIRIAEDVLDSQSGKRGREGAELTREEKKEIILSRRRKRRATAQARLDAGVPAPLPIASTSSPKTPKTLSFDTLIKSVLSSEGETASEVEGHPSAESIRASINTRLESIRSNCKSFDKLLAEQPPSTNNATSAPTAPKKKTERPRIWIAQLVADDQESADAGSSRKLCHGIIRVRLPEVGDGLLWFECKGRDAGWVSHITKVNLRTSAEIEAGEVLIKTKGISHLHLPSSSAMLREVTMHMLRRIAWCKGSQDPLSSITEIVLRILAVRSLYRQPPPTLEQLSLTRKQDEQLKMLTGVEMATQQDKEKHIGVAGWLDPRAEADGAADSVGIRWAWCVGEGEDGGYVGGGQWLAFVN</sequence>
<keyword evidence="3" id="KW-1185">Reference proteome</keyword>
<feature type="compositionally biased region" description="Polar residues" evidence="1">
    <location>
        <begin position="266"/>
        <end position="276"/>
    </location>
</feature>
<dbReference type="EMBL" id="KZ819334">
    <property type="protein sequence ID" value="PWN18799.1"/>
    <property type="molecule type" value="Genomic_DNA"/>
</dbReference>
<feature type="compositionally biased region" description="Polar residues" evidence="1">
    <location>
        <begin position="88"/>
        <end position="107"/>
    </location>
</feature>
<dbReference type="Proteomes" id="UP000245942">
    <property type="component" value="Unassembled WGS sequence"/>
</dbReference>
<reference evidence="2 3" key="1">
    <citation type="journal article" date="2018" name="Mol. Biol. Evol.">
        <title>Broad Genomic Sampling Reveals a Smut Pathogenic Ancestry of the Fungal Clade Ustilaginomycotina.</title>
        <authorList>
            <person name="Kijpornyongpan T."/>
            <person name="Mondo S.J."/>
            <person name="Barry K."/>
            <person name="Sandor L."/>
            <person name="Lee J."/>
            <person name="Lipzen A."/>
            <person name="Pangilinan J."/>
            <person name="LaButti K."/>
            <person name="Hainaut M."/>
            <person name="Henrissat B."/>
            <person name="Grigoriev I.V."/>
            <person name="Spatafora J.W."/>
            <person name="Aime M.C."/>
        </authorList>
    </citation>
    <scope>NUCLEOTIDE SEQUENCE [LARGE SCALE GENOMIC DNA]</scope>
    <source>
        <strain evidence="2 3">MCA 4718</strain>
    </source>
</reference>
<evidence type="ECO:0000313" key="3">
    <source>
        <dbReference type="Proteomes" id="UP000245942"/>
    </source>
</evidence>
<protein>
    <submittedName>
        <fullName evidence="2">Uncharacterized protein</fullName>
    </submittedName>
</protein>
<organism evidence="2 3">
    <name type="scientific">Pseudomicrostroma glucosiphilum</name>
    <dbReference type="NCBI Taxonomy" id="1684307"/>
    <lineage>
        <taxon>Eukaryota</taxon>
        <taxon>Fungi</taxon>
        <taxon>Dikarya</taxon>
        <taxon>Basidiomycota</taxon>
        <taxon>Ustilaginomycotina</taxon>
        <taxon>Exobasidiomycetes</taxon>
        <taxon>Microstromatales</taxon>
        <taxon>Microstromatales incertae sedis</taxon>
        <taxon>Pseudomicrostroma</taxon>
    </lineage>
</organism>
<gene>
    <name evidence="2" type="ORF">BCV69DRAFT_284782</name>
</gene>
<feature type="region of interest" description="Disordered" evidence="1">
    <location>
        <begin position="263"/>
        <end position="286"/>
    </location>
</feature>
<evidence type="ECO:0000313" key="2">
    <source>
        <dbReference type="EMBL" id="PWN18799.1"/>
    </source>
</evidence>
<dbReference type="AlphaFoldDB" id="A0A316U052"/>
<feature type="region of interest" description="Disordered" evidence="1">
    <location>
        <begin position="76"/>
        <end position="107"/>
    </location>
</feature>
<accession>A0A316U052</accession>
<dbReference type="RefSeq" id="XP_025345959.1">
    <property type="nucleotide sequence ID" value="XM_025493169.1"/>
</dbReference>